<organism evidence="1 2">
    <name type="scientific">Naganishia cerealis</name>
    <dbReference type="NCBI Taxonomy" id="610337"/>
    <lineage>
        <taxon>Eukaryota</taxon>
        <taxon>Fungi</taxon>
        <taxon>Dikarya</taxon>
        <taxon>Basidiomycota</taxon>
        <taxon>Agaricomycotina</taxon>
        <taxon>Tremellomycetes</taxon>
        <taxon>Filobasidiales</taxon>
        <taxon>Filobasidiaceae</taxon>
        <taxon>Naganishia</taxon>
    </lineage>
</organism>
<reference evidence="1" key="1">
    <citation type="submission" date="2023-04" db="EMBL/GenBank/DDBJ databases">
        <title>Draft Genome sequencing of Naganishia species isolated from polar environments using Oxford Nanopore Technology.</title>
        <authorList>
            <person name="Leo P."/>
            <person name="Venkateswaran K."/>
        </authorList>
    </citation>
    <scope>NUCLEOTIDE SEQUENCE</scope>
    <source>
        <strain evidence="1">MNA-CCFEE 5261</strain>
    </source>
</reference>
<accession>A0ACC2VM72</accession>
<protein>
    <submittedName>
        <fullName evidence="1">Uncharacterized protein</fullName>
    </submittedName>
</protein>
<dbReference type="EMBL" id="JASBWR010000065">
    <property type="protein sequence ID" value="KAJ9100175.1"/>
    <property type="molecule type" value="Genomic_DNA"/>
</dbReference>
<proteinExistence type="predicted"/>
<name>A0ACC2VM72_9TREE</name>
<evidence type="ECO:0000313" key="2">
    <source>
        <dbReference type="Proteomes" id="UP001241377"/>
    </source>
</evidence>
<evidence type="ECO:0000313" key="1">
    <source>
        <dbReference type="EMBL" id="KAJ9100175.1"/>
    </source>
</evidence>
<gene>
    <name evidence="1" type="ORF">QFC19_005708</name>
</gene>
<sequence length="782" mass="90027">MSETDASILSAIDQGQFSLAQSLLSRKLKKFPNKSYYWAVNCYLLVSLGKHEEALSQSNALKEKVPSDPHALEMLYKVFELLGRPKDANMIYENAVKKYPSADLIECWFQLAVSKFDIKTMQKAAMALQKHKKGDRKLAMRAAFCCLNLALSKVCKITEKEATLYSNLGEKLLELFDFVSGSTQEVYVYCKLLKNNEKYQEIALLLSSYEGTLDLDLQLLYLDALDKLEKWEELYLLAKKLLFEVQFNDFDTWKYLIRASKNTSRDYVECQDLISLHRPSTRNSQLAAIEAAKLYEKPVDALILNYYKNFSSKLCCYTDISYYQPTPFIDKIKETTSEILASSKVNTASLITLVNNQKFIQTWDDKLDKLAFIAANWAIYHKFQPLLAEKVETDAYSANELILMNVVLSLEDKSASNIVKNIITLEHLLDKDPQDFKVRLLLLHLYASINCDSLAVHNYNKLRIKMFQHESLSHLIVDSMTPTKANLQELINIYRFYLSADGELNESVSLAFEKEVYNKLESFTLFSIKLKNSLSRYVLLLQLIKFCRILNDHQYLNYFSRIVQEHELEVSEGSLDVLDNRDYTTLWSFGSQPNTSKLPTVKRGKEYVQLMCAKELLILENDFTKTTKLIKQFNKALNSEKIHDQLAQHEQWTFKLLLNLFKLFKQPPSKESEALVNFLVKNLKLEKIKLVASGAGLNRCLFEVLEFIKIYEQISRRNGFKSEILLKAVANVAQEIKNSKLTDLTLSEIDNVSADDVPRESATEVVEMIKKSLKESSYKKCI</sequence>
<dbReference type="Proteomes" id="UP001241377">
    <property type="component" value="Unassembled WGS sequence"/>
</dbReference>
<keyword evidence="2" id="KW-1185">Reference proteome</keyword>
<comment type="caution">
    <text evidence="1">The sequence shown here is derived from an EMBL/GenBank/DDBJ whole genome shotgun (WGS) entry which is preliminary data.</text>
</comment>